<dbReference type="RefSeq" id="WP_251915227.1">
    <property type="nucleotide sequence ID" value="NZ_JAMRXG010000011.1"/>
</dbReference>
<evidence type="ECO:0000256" key="1">
    <source>
        <dbReference type="ARBA" id="ARBA00003907"/>
    </source>
</evidence>
<evidence type="ECO:0000256" key="6">
    <source>
        <dbReference type="RuleBase" id="RU362030"/>
    </source>
</evidence>
<comment type="caution">
    <text evidence="7">The sequence shown here is derived from an EMBL/GenBank/DDBJ whole genome shotgun (WGS) entry which is preliminary data.</text>
</comment>
<keyword evidence="3 6" id="KW-0489">Methyltransferase</keyword>
<dbReference type="InterPro" id="IPR029063">
    <property type="entry name" value="SAM-dependent_MTases_sf"/>
</dbReference>
<dbReference type="Proteomes" id="UP001139157">
    <property type="component" value="Unassembled WGS sequence"/>
</dbReference>
<protein>
    <recommendedName>
        <fullName evidence="6">S-adenosyl-L-methionine-dependent methyltransferase</fullName>
        <ecNumber evidence="6">2.1.1.-</ecNumber>
    </recommendedName>
</protein>
<evidence type="ECO:0000256" key="2">
    <source>
        <dbReference type="ARBA" id="ARBA00008138"/>
    </source>
</evidence>
<name>A0A9X2EEC0_9NOCA</name>
<dbReference type="Gene3D" id="3.40.50.150">
    <property type="entry name" value="Vaccinia Virus protein VP39"/>
    <property type="match status" value="1"/>
</dbReference>
<keyword evidence="4 7" id="KW-0808">Transferase</keyword>
<gene>
    <name evidence="7" type="ORF">NDR86_24500</name>
</gene>
<evidence type="ECO:0000256" key="5">
    <source>
        <dbReference type="ARBA" id="ARBA00022691"/>
    </source>
</evidence>
<evidence type="ECO:0000256" key="3">
    <source>
        <dbReference type="ARBA" id="ARBA00022603"/>
    </source>
</evidence>
<keyword evidence="5 6" id="KW-0949">S-adenosyl-L-methionine</keyword>
<comment type="similarity">
    <text evidence="2 6">Belongs to the UPF0677 family.</text>
</comment>
<dbReference type="EMBL" id="JAMRXG010000011">
    <property type="protein sequence ID" value="MCM6776653.1"/>
    <property type="molecule type" value="Genomic_DNA"/>
</dbReference>
<dbReference type="AlphaFoldDB" id="A0A9X2EEC0"/>
<evidence type="ECO:0000256" key="4">
    <source>
        <dbReference type="ARBA" id="ARBA00022679"/>
    </source>
</evidence>
<evidence type="ECO:0000313" key="8">
    <source>
        <dbReference type="Proteomes" id="UP001139157"/>
    </source>
</evidence>
<comment type="function">
    <text evidence="1 6">Exhibits S-adenosyl-L-methionine-dependent methyltransferase activity.</text>
</comment>
<dbReference type="GO" id="GO:0032259">
    <property type="term" value="P:methylation"/>
    <property type="evidence" value="ECO:0007669"/>
    <property type="project" value="UniProtKB-KW"/>
</dbReference>
<dbReference type="EC" id="2.1.1.-" evidence="6"/>
<dbReference type="PANTHER" id="PTHR43619">
    <property type="entry name" value="S-ADENOSYL-L-METHIONINE-DEPENDENT METHYLTRANSFERASE YKTD-RELATED"/>
    <property type="match status" value="1"/>
</dbReference>
<dbReference type="SUPFAM" id="SSF53335">
    <property type="entry name" value="S-adenosyl-L-methionine-dependent methyltransferases"/>
    <property type="match status" value="1"/>
</dbReference>
<proteinExistence type="inferred from homology"/>
<evidence type="ECO:0000313" key="7">
    <source>
        <dbReference type="EMBL" id="MCM6776653.1"/>
    </source>
</evidence>
<dbReference type="PANTHER" id="PTHR43619:SF2">
    <property type="entry name" value="S-ADENOSYL-L-METHIONINE-DEPENDENT METHYLTRANSFERASES SUPERFAMILY PROTEIN"/>
    <property type="match status" value="1"/>
</dbReference>
<accession>A0A9X2EEC0</accession>
<organism evidence="7 8">
    <name type="scientific">Nocardia pulmonis</name>
    <dbReference type="NCBI Taxonomy" id="2951408"/>
    <lineage>
        <taxon>Bacteria</taxon>
        <taxon>Bacillati</taxon>
        <taxon>Actinomycetota</taxon>
        <taxon>Actinomycetes</taxon>
        <taxon>Mycobacteriales</taxon>
        <taxon>Nocardiaceae</taxon>
        <taxon>Nocardia</taxon>
    </lineage>
</organism>
<dbReference type="InterPro" id="IPR007213">
    <property type="entry name" value="Ppm1/Ppm2/Tcmp"/>
</dbReference>
<sequence length="314" mass="34939">MSGSIRRTVRETSAMDRGRYRMLTSGTAAAMAALRAAGAAERDPNLRHPDYLARKMLPLTPHMTVYTKFRPFLALAPRVFELVSPGVYYYELARGKHMDKVLADEISDGLDQLVVLGAGYDTRAHRFADALDGAMTYEVDHPLTQEKKRRSVERIFGKLPETVRYVSANLEVDNVLDSLVEAGYMEDVRTLFILSGVSGYLTDNAMSSIFRGVAERSGKGSSIVFDYWHRTIVQGDYSAYGAYRLVRRVERLGEPFRSGIDPAALPKVLSDHGLQLISDLSPRDMCERYLVTSSGATAGRPYEFLNIAHARVSG</sequence>
<dbReference type="NCBIfam" id="TIGR00027">
    <property type="entry name" value="mthyl_TIGR00027"/>
    <property type="match status" value="1"/>
</dbReference>
<dbReference type="InterPro" id="IPR011610">
    <property type="entry name" value="SAM_mthyl_Trfase_ML2640-like"/>
</dbReference>
<keyword evidence="8" id="KW-1185">Reference proteome</keyword>
<dbReference type="Pfam" id="PF04072">
    <property type="entry name" value="LCM"/>
    <property type="match status" value="1"/>
</dbReference>
<dbReference type="GO" id="GO:0008168">
    <property type="term" value="F:methyltransferase activity"/>
    <property type="evidence" value="ECO:0007669"/>
    <property type="project" value="UniProtKB-UniRule"/>
</dbReference>
<reference evidence="7" key="1">
    <citation type="submission" date="2022-06" db="EMBL/GenBank/DDBJ databases">
        <title>Novel species in genus nocardia.</title>
        <authorList>
            <person name="Li F."/>
        </authorList>
    </citation>
    <scope>NUCLEOTIDE SEQUENCE</scope>
    <source>
        <strain evidence="7">CDC141</strain>
    </source>
</reference>